<accession>A0A5R9EHD1</accession>
<dbReference type="Gene3D" id="3.40.50.720">
    <property type="entry name" value="NAD(P)-binding Rossmann-like Domain"/>
    <property type="match status" value="1"/>
</dbReference>
<keyword evidence="8" id="KW-0443">Lipid metabolism</keyword>
<evidence type="ECO:0000256" key="5">
    <source>
        <dbReference type="ARBA" id="ARBA00022832"/>
    </source>
</evidence>
<evidence type="ECO:0000256" key="4">
    <source>
        <dbReference type="ARBA" id="ARBA00022553"/>
    </source>
</evidence>
<dbReference type="SMART" id="SM00822">
    <property type="entry name" value="PKS_KR"/>
    <property type="match status" value="1"/>
</dbReference>
<evidence type="ECO:0000256" key="16">
    <source>
        <dbReference type="ARBA" id="ARBA00048686"/>
    </source>
</evidence>
<keyword evidence="5" id="KW-0276">Fatty acid metabolism</keyword>
<evidence type="ECO:0000256" key="15">
    <source>
        <dbReference type="ARBA" id="ARBA00047570"/>
    </source>
</evidence>
<comment type="catalytic activity">
    <reaction evidence="18">
        <text>a (2E)-enoyl-CoA + NADPH + H(+) = a 2,3-saturated acyl-CoA + NADP(+)</text>
        <dbReference type="Rhea" id="RHEA:33763"/>
        <dbReference type="ChEBI" id="CHEBI:15378"/>
        <dbReference type="ChEBI" id="CHEBI:57783"/>
        <dbReference type="ChEBI" id="CHEBI:58349"/>
        <dbReference type="ChEBI" id="CHEBI:58856"/>
        <dbReference type="ChEBI" id="CHEBI:65111"/>
        <dbReference type="EC" id="1.3.1.38"/>
    </reaction>
    <physiologicalReaction direction="left-to-right" evidence="18">
        <dbReference type="Rhea" id="RHEA:33764"/>
    </physiologicalReaction>
</comment>
<evidence type="ECO:0000256" key="18">
    <source>
        <dbReference type="ARBA" id="ARBA00049251"/>
    </source>
</evidence>
<name>A0A5R9EHD1_9ACTN</name>
<evidence type="ECO:0000256" key="11">
    <source>
        <dbReference type="ARBA" id="ARBA00037124"/>
    </source>
</evidence>
<dbReference type="GO" id="GO:0006633">
    <property type="term" value="P:fatty acid biosynthetic process"/>
    <property type="evidence" value="ECO:0007669"/>
    <property type="project" value="UniProtKB-KW"/>
</dbReference>
<feature type="region of interest" description="Disordered" evidence="21">
    <location>
        <begin position="272"/>
        <end position="293"/>
    </location>
</feature>
<dbReference type="InterPro" id="IPR036291">
    <property type="entry name" value="NAD(P)-bd_dom_sf"/>
</dbReference>
<dbReference type="PRINTS" id="PR00081">
    <property type="entry name" value="GDHRDH"/>
</dbReference>
<evidence type="ECO:0000256" key="10">
    <source>
        <dbReference type="ARBA" id="ARBA00023160"/>
    </source>
</evidence>
<evidence type="ECO:0000256" key="6">
    <source>
        <dbReference type="ARBA" id="ARBA00022857"/>
    </source>
</evidence>
<keyword evidence="24" id="KW-1185">Reference proteome</keyword>
<dbReference type="PANTHER" id="PTHR24317:SF7">
    <property type="entry name" value="PEROXISOMAL TRANS-2-ENOYL-COA REDUCTASE"/>
    <property type="match status" value="1"/>
</dbReference>
<feature type="domain" description="Ketoreductase" evidence="22">
    <location>
        <begin position="28"/>
        <end position="212"/>
    </location>
</feature>
<dbReference type="InterPro" id="IPR002347">
    <property type="entry name" value="SDR_fam"/>
</dbReference>
<dbReference type="FunFam" id="3.40.50.720:FF:000084">
    <property type="entry name" value="Short-chain dehydrogenase reductase"/>
    <property type="match status" value="1"/>
</dbReference>
<evidence type="ECO:0000256" key="20">
    <source>
        <dbReference type="ARBA" id="ARBA00049559"/>
    </source>
</evidence>
<keyword evidence="4" id="KW-0597">Phosphoprotein</keyword>
<comment type="subunit">
    <text evidence="12">Interacts with PEX5, probably required to target it into peroxisomes.</text>
</comment>
<evidence type="ECO:0000256" key="19">
    <source>
        <dbReference type="ARBA" id="ARBA00049386"/>
    </source>
</evidence>
<dbReference type="Pfam" id="PF13561">
    <property type="entry name" value="adh_short_C2"/>
    <property type="match status" value="1"/>
</dbReference>
<evidence type="ECO:0000256" key="17">
    <source>
        <dbReference type="ARBA" id="ARBA00049108"/>
    </source>
</evidence>
<protein>
    <recommendedName>
        <fullName evidence="14">Peroxisomal trans-2-enoyl-CoA reductase</fullName>
        <ecNumber evidence="13">1.3.1.38</ecNumber>
    </recommendedName>
</protein>
<reference evidence="23 24" key="1">
    <citation type="submission" date="2019-05" db="EMBL/GenBank/DDBJ databases">
        <title>Streptomyces marianii sp. nov., a novel marine actinomycete from southern coast of India.</title>
        <authorList>
            <person name="Iniyan A.M."/>
            <person name="Wink J."/>
            <person name="Ramprasad E."/>
            <person name="Ramana C.V."/>
            <person name="Bunk B."/>
            <person name="Sproer C."/>
            <person name="Joseph F.-J.R.S."/>
            <person name="Vincent S.G.P."/>
        </authorList>
    </citation>
    <scope>NUCLEOTIDE SEQUENCE [LARGE SCALE GENOMIC DNA]</scope>
    <source>
        <strain evidence="23 24">ICN19</strain>
    </source>
</reference>
<keyword evidence="6" id="KW-0521">NADP</keyword>
<comment type="catalytic activity">
    <reaction evidence="17">
        <text>(2E)-hexenoyl-CoA + NADPH + H(+) = hexanoyl-CoA + NADP(+)</text>
        <dbReference type="Rhea" id="RHEA:44956"/>
        <dbReference type="ChEBI" id="CHEBI:15378"/>
        <dbReference type="ChEBI" id="CHEBI:57783"/>
        <dbReference type="ChEBI" id="CHEBI:58349"/>
        <dbReference type="ChEBI" id="CHEBI:62077"/>
        <dbReference type="ChEBI" id="CHEBI:62620"/>
    </reaction>
    <physiologicalReaction direction="left-to-right" evidence="17">
        <dbReference type="Rhea" id="RHEA:44957"/>
    </physiologicalReaction>
</comment>
<dbReference type="InterPro" id="IPR052388">
    <property type="entry name" value="Peroxisomal_t2-enoyl-CoA_red"/>
</dbReference>
<keyword evidence="10" id="KW-0275">Fatty acid biosynthesis</keyword>
<dbReference type="InterPro" id="IPR057326">
    <property type="entry name" value="KR_dom"/>
</dbReference>
<evidence type="ECO:0000313" key="23">
    <source>
        <dbReference type="EMBL" id="TLQ47233.1"/>
    </source>
</evidence>
<evidence type="ECO:0000256" key="13">
    <source>
        <dbReference type="ARBA" id="ARBA00038849"/>
    </source>
</evidence>
<evidence type="ECO:0000259" key="22">
    <source>
        <dbReference type="SMART" id="SM00822"/>
    </source>
</evidence>
<sequence length="293" mass="30450">MRSTSHPASPCPEPASRRVLRPGVHTGAVALVTGGGTGIGRATALDLAAAGAGVVICGRRAGPLEETRQAVAELGGSCLAVPADIRQEEQVTEVVSRALETYGRIDVLVNNAGGQFSAPAEEISPKGWRAVHRLSVDAAWAVTREVARRAMIPQRSGVVFFIAFSPRRGIPGFAHAAAARAAVENLAAGLSQEWSRYGIRSVCVAPGTIATEGLAENYPEADLRSWERSVPLGRFGRPEDISGVIAFLASSAASYVTGTTVVVDGGADAWGAGHPAPMRVEPPRSCEDANEAP</sequence>
<dbReference type="GO" id="GO:0019166">
    <property type="term" value="F:trans-2-enoyl-CoA reductase (NADPH) activity"/>
    <property type="evidence" value="ECO:0007669"/>
    <property type="project" value="UniProtKB-EC"/>
</dbReference>
<evidence type="ECO:0000256" key="12">
    <source>
        <dbReference type="ARBA" id="ARBA00038622"/>
    </source>
</evidence>
<gene>
    <name evidence="23" type="ORF">FEF34_33575</name>
</gene>
<dbReference type="PANTHER" id="PTHR24317">
    <property type="entry name" value="PEROXISOMAL TRANS-2-ENOYL-COA REDUCTASE"/>
    <property type="match status" value="1"/>
</dbReference>
<evidence type="ECO:0000256" key="2">
    <source>
        <dbReference type="ARBA" id="ARBA00005189"/>
    </source>
</evidence>
<dbReference type="SUPFAM" id="SSF51735">
    <property type="entry name" value="NAD(P)-binding Rossmann-fold domains"/>
    <property type="match status" value="1"/>
</dbReference>
<dbReference type="AlphaFoldDB" id="A0A5R9EHD1"/>
<dbReference type="EC" id="1.3.1.38" evidence="13"/>
<evidence type="ECO:0000256" key="9">
    <source>
        <dbReference type="ARBA" id="ARBA00023140"/>
    </source>
</evidence>
<evidence type="ECO:0000256" key="8">
    <source>
        <dbReference type="ARBA" id="ARBA00023098"/>
    </source>
</evidence>
<evidence type="ECO:0000256" key="7">
    <source>
        <dbReference type="ARBA" id="ARBA00023002"/>
    </source>
</evidence>
<comment type="pathway">
    <text evidence="2">Lipid metabolism.</text>
</comment>
<keyword evidence="3" id="KW-0444">Lipid biosynthesis</keyword>
<comment type="catalytic activity">
    <reaction evidence="15">
        <text>(2E)-dodecenoyl-CoA + NADPH + H(+) = dodecanoyl-CoA + NADP(+)</text>
        <dbReference type="Rhea" id="RHEA:44964"/>
        <dbReference type="ChEBI" id="CHEBI:15378"/>
        <dbReference type="ChEBI" id="CHEBI:57330"/>
        <dbReference type="ChEBI" id="CHEBI:57375"/>
        <dbReference type="ChEBI" id="CHEBI:57783"/>
        <dbReference type="ChEBI" id="CHEBI:58349"/>
    </reaction>
    <physiologicalReaction direction="left-to-right" evidence="15">
        <dbReference type="Rhea" id="RHEA:44965"/>
    </physiologicalReaction>
</comment>
<comment type="function">
    <text evidence="11">Participates in chain elongation of fatty acids. Catalyzes the reduction of trans-2-enoyl-CoAs of varying chain lengths from 6:1 to 16:1, having maximum activity with 10:1 CoA. Has no 2,4-dienoyl-CoA reductase activity.</text>
</comment>
<dbReference type="EMBL" id="VAWE01000001">
    <property type="protein sequence ID" value="TLQ47233.1"/>
    <property type="molecule type" value="Genomic_DNA"/>
</dbReference>
<dbReference type="Proteomes" id="UP000305921">
    <property type="component" value="Unassembled WGS sequence"/>
</dbReference>
<organism evidence="23 24">
    <name type="scientific">Streptomyces marianii</name>
    <dbReference type="NCBI Taxonomy" id="1817406"/>
    <lineage>
        <taxon>Bacteria</taxon>
        <taxon>Bacillati</taxon>
        <taxon>Actinomycetota</taxon>
        <taxon>Actinomycetes</taxon>
        <taxon>Kitasatosporales</taxon>
        <taxon>Streptomycetaceae</taxon>
        <taxon>Streptomyces</taxon>
    </lineage>
</organism>
<comment type="catalytic activity">
    <reaction evidence="19">
        <text>(2E)-decenoyl-CoA + NADPH + H(+) = decanoyl-CoA + NADP(+)</text>
        <dbReference type="Rhea" id="RHEA:44960"/>
        <dbReference type="ChEBI" id="CHEBI:15378"/>
        <dbReference type="ChEBI" id="CHEBI:57783"/>
        <dbReference type="ChEBI" id="CHEBI:58349"/>
        <dbReference type="ChEBI" id="CHEBI:61406"/>
        <dbReference type="ChEBI" id="CHEBI:61430"/>
    </reaction>
    <physiologicalReaction direction="left-to-right" evidence="19">
        <dbReference type="Rhea" id="RHEA:44961"/>
    </physiologicalReaction>
</comment>
<comment type="catalytic activity">
    <reaction evidence="20">
        <text>(2E)-octenoyl-CoA + NADPH + H(+) = octanoyl-CoA + NADP(+)</text>
        <dbReference type="Rhea" id="RHEA:44952"/>
        <dbReference type="ChEBI" id="CHEBI:15378"/>
        <dbReference type="ChEBI" id="CHEBI:57386"/>
        <dbReference type="ChEBI" id="CHEBI:57783"/>
        <dbReference type="ChEBI" id="CHEBI:58349"/>
        <dbReference type="ChEBI" id="CHEBI:62242"/>
    </reaction>
    <physiologicalReaction direction="left-to-right" evidence="20">
        <dbReference type="Rhea" id="RHEA:44953"/>
    </physiologicalReaction>
</comment>
<comment type="subcellular location">
    <subcellularLocation>
        <location evidence="1">Peroxisome</location>
    </subcellularLocation>
</comment>
<evidence type="ECO:0000256" key="21">
    <source>
        <dbReference type="SAM" id="MobiDB-lite"/>
    </source>
</evidence>
<keyword evidence="9" id="KW-0576">Peroxisome</keyword>
<dbReference type="OrthoDB" id="286404at2"/>
<evidence type="ECO:0000256" key="14">
    <source>
        <dbReference type="ARBA" id="ARBA00041063"/>
    </source>
</evidence>
<evidence type="ECO:0000313" key="24">
    <source>
        <dbReference type="Proteomes" id="UP000305921"/>
    </source>
</evidence>
<comment type="catalytic activity">
    <reaction evidence="16">
        <text>(2E)-tetradecenoyl-CoA + NADPH + H(+) = tetradecanoyl-CoA + NADP(+)</text>
        <dbReference type="Rhea" id="RHEA:44968"/>
        <dbReference type="ChEBI" id="CHEBI:15378"/>
        <dbReference type="ChEBI" id="CHEBI:57385"/>
        <dbReference type="ChEBI" id="CHEBI:57783"/>
        <dbReference type="ChEBI" id="CHEBI:58349"/>
        <dbReference type="ChEBI" id="CHEBI:61405"/>
    </reaction>
    <physiologicalReaction direction="left-to-right" evidence="16">
        <dbReference type="Rhea" id="RHEA:44969"/>
    </physiologicalReaction>
</comment>
<comment type="caution">
    <text evidence="23">The sequence shown here is derived from an EMBL/GenBank/DDBJ whole genome shotgun (WGS) entry which is preliminary data.</text>
</comment>
<proteinExistence type="predicted"/>
<evidence type="ECO:0000256" key="3">
    <source>
        <dbReference type="ARBA" id="ARBA00022516"/>
    </source>
</evidence>
<keyword evidence="7" id="KW-0560">Oxidoreductase</keyword>
<evidence type="ECO:0000256" key="1">
    <source>
        <dbReference type="ARBA" id="ARBA00004275"/>
    </source>
</evidence>